<accession>A0ACB9QLX9</accession>
<dbReference type="EMBL" id="CM042885">
    <property type="protein sequence ID" value="KAI4366882.1"/>
    <property type="molecule type" value="Genomic_DNA"/>
</dbReference>
<dbReference type="Proteomes" id="UP001057402">
    <property type="component" value="Chromosome 6"/>
</dbReference>
<evidence type="ECO:0000313" key="2">
    <source>
        <dbReference type="Proteomes" id="UP001057402"/>
    </source>
</evidence>
<gene>
    <name evidence="1" type="ORF">MLD38_022691</name>
</gene>
<evidence type="ECO:0000313" key="1">
    <source>
        <dbReference type="EMBL" id="KAI4366882.1"/>
    </source>
</evidence>
<organism evidence="1 2">
    <name type="scientific">Melastoma candidum</name>
    <dbReference type="NCBI Taxonomy" id="119954"/>
    <lineage>
        <taxon>Eukaryota</taxon>
        <taxon>Viridiplantae</taxon>
        <taxon>Streptophyta</taxon>
        <taxon>Embryophyta</taxon>
        <taxon>Tracheophyta</taxon>
        <taxon>Spermatophyta</taxon>
        <taxon>Magnoliopsida</taxon>
        <taxon>eudicotyledons</taxon>
        <taxon>Gunneridae</taxon>
        <taxon>Pentapetalae</taxon>
        <taxon>rosids</taxon>
        <taxon>malvids</taxon>
        <taxon>Myrtales</taxon>
        <taxon>Melastomataceae</taxon>
        <taxon>Melastomatoideae</taxon>
        <taxon>Melastomateae</taxon>
        <taxon>Melastoma</taxon>
    </lineage>
</organism>
<sequence length="412" mass="44871">MSSLLRRLTLSPRQRHFKARALHAPIDPYFVFALSSSSSSSTHSAVNTPPVPCPRSSSTRRRRRPHDAMAATTPKDEDSEFGFSRPEMNSSKLSGTVDAYDRHIFLRFKSPEEWLPKVENSESDPLPKLLSSAIKARKNEIAAKTKVTICGGGEGLDGDVLVFPEMILYKGLTETTVDGFVDDVLVNGKPWASGIQEVLAGSHVFVCAHGSRDMRCGVCGPALIEKLIEEVDLRGLADQITVSPCSHIGGHKYAGNVIIYSPDADGNVTGHWYGYVTPDDVPALIDQHIGQGQVIERLWRGQMGAADEKTDNVEELKRPNGEHVKKPKKSQEVIVEAGEENVGGCCQGANGFSCCKDVSGENNTSSEEKKEAASKFSCWSSKWEQHNVLTAVAVVGAVATVAVAYAYYRRSH</sequence>
<reference evidence="2" key="1">
    <citation type="journal article" date="2023" name="Front. Plant Sci.">
        <title>Chromosomal-level genome assembly of Melastoma candidum provides insights into trichome evolution.</title>
        <authorList>
            <person name="Zhong Y."/>
            <person name="Wu W."/>
            <person name="Sun C."/>
            <person name="Zou P."/>
            <person name="Liu Y."/>
            <person name="Dai S."/>
            <person name="Zhou R."/>
        </authorList>
    </citation>
    <scope>NUCLEOTIDE SEQUENCE [LARGE SCALE GENOMIC DNA]</scope>
</reference>
<name>A0ACB9QLX9_9MYRT</name>
<keyword evidence="2" id="KW-1185">Reference proteome</keyword>
<proteinExistence type="predicted"/>
<comment type="caution">
    <text evidence="1">The sequence shown here is derived from an EMBL/GenBank/DDBJ whole genome shotgun (WGS) entry which is preliminary data.</text>
</comment>
<protein>
    <submittedName>
        <fullName evidence="1">Uncharacterized protein</fullName>
    </submittedName>
</protein>